<evidence type="ECO:0008006" key="3">
    <source>
        <dbReference type="Google" id="ProtNLM"/>
    </source>
</evidence>
<comment type="caution">
    <text evidence="1">The sequence shown here is derived from an EMBL/GenBank/DDBJ whole genome shotgun (WGS) entry which is preliminary data.</text>
</comment>
<accession>A0A8J5NM94</accession>
<evidence type="ECO:0000313" key="1">
    <source>
        <dbReference type="EMBL" id="KAG7405047.1"/>
    </source>
</evidence>
<proteinExistence type="predicted"/>
<gene>
    <name evidence="1" type="ORF">Forpe1208_v014783</name>
</gene>
<dbReference type="EMBL" id="JAELUQ010000012">
    <property type="protein sequence ID" value="KAG7405047.1"/>
    <property type="molecule type" value="Genomic_DNA"/>
</dbReference>
<sequence>MSPSKSRVDRVETDVLLAIKPEHLANIISREKNPECRKYRLKDGVSRLWIYETGSGGGHSSITHIAVIPPDTRHEPGSAPTEPFGIGNEDFNAGLKESKYAYPILELYELVNPVTFNEMKTRWSMGGAPMGWQYVASNLWEDRWGEDEERCEKMKKLF</sequence>
<organism evidence="1 2">
    <name type="scientific">Fusarium oxysporum f. sp. rapae</name>
    <dbReference type="NCBI Taxonomy" id="485398"/>
    <lineage>
        <taxon>Eukaryota</taxon>
        <taxon>Fungi</taxon>
        <taxon>Dikarya</taxon>
        <taxon>Ascomycota</taxon>
        <taxon>Pezizomycotina</taxon>
        <taxon>Sordariomycetes</taxon>
        <taxon>Hypocreomycetidae</taxon>
        <taxon>Hypocreales</taxon>
        <taxon>Nectriaceae</taxon>
        <taxon>Fusarium</taxon>
        <taxon>Fusarium oxysporum species complex</taxon>
    </lineage>
</organism>
<reference evidence="1" key="1">
    <citation type="submission" date="2021-04" db="EMBL/GenBank/DDBJ databases">
        <title>First draft genome resource for Brassicaceae pathogens Fusarium oxysporum f. sp. raphani and Fusarium oxysporum f. sp. rapae.</title>
        <authorList>
            <person name="Asai S."/>
        </authorList>
    </citation>
    <scope>NUCLEOTIDE SEQUENCE</scope>
    <source>
        <strain evidence="1">Tf1208</strain>
    </source>
</reference>
<dbReference type="Proteomes" id="UP000694050">
    <property type="component" value="Unassembled WGS sequence"/>
</dbReference>
<evidence type="ECO:0000313" key="2">
    <source>
        <dbReference type="Proteomes" id="UP000694050"/>
    </source>
</evidence>
<dbReference type="AlphaFoldDB" id="A0A8J5NM94"/>
<name>A0A8J5NM94_FUSOX</name>
<protein>
    <recommendedName>
        <fullName evidence="3">ASCH domain-containing protein</fullName>
    </recommendedName>
</protein>